<dbReference type="NCBIfam" id="TIGR01179">
    <property type="entry name" value="galE"/>
    <property type="match status" value="1"/>
</dbReference>
<evidence type="ECO:0000256" key="8">
    <source>
        <dbReference type="ARBA" id="ARBA00023144"/>
    </source>
</evidence>
<evidence type="ECO:0000313" key="12">
    <source>
        <dbReference type="EMBL" id="EFM1446273.1"/>
    </source>
</evidence>
<comment type="catalytic activity">
    <reaction evidence="1 10">
        <text>UDP-alpha-D-glucose = UDP-alpha-D-galactose</text>
        <dbReference type="Rhea" id="RHEA:22168"/>
        <dbReference type="ChEBI" id="CHEBI:58885"/>
        <dbReference type="ChEBI" id="CHEBI:66914"/>
        <dbReference type="EC" id="5.1.3.2"/>
    </reaction>
</comment>
<dbReference type="EMBL" id="AATJYL010000022">
    <property type="protein sequence ID" value="EFM1446273.1"/>
    <property type="molecule type" value="Genomic_DNA"/>
</dbReference>
<dbReference type="Gene3D" id="3.90.25.10">
    <property type="entry name" value="UDP-galactose 4-epimerase, domain 1"/>
    <property type="match status" value="1"/>
</dbReference>
<evidence type="ECO:0000256" key="3">
    <source>
        <dbReference type="ARBA" id="ARBA00004947"/>
    </source>
</evidence>
<feature type="domain" description="NAD-dependent epimerase/dehydratase" evidence="11">
    <location>
        <begin position="3"/>
        <end position="262"/>
    </location>
</feature>
<evidence type="ECO:0000256" key="4">
    <source>
        <dbReference type="ARBA" id="ARBA00007637"/>
    </source>
</evidence>
<evidence type="ECO:0000313" key="14">
    <source>
        <dbReference type="Proteomes" id="UP000321299"/>
    </source>
</evidence>
<evidence type="ECO:0000313" key="15">
    <source>
        <dbReference type="Proteomes" id="UP000519182"/>
    </source>
</evidence>
<dbReference type="CDD" id="cd05247">
    <property type="entry name" value="UDP_G4E_1_SDR_e"/>
    <property type="match status" value="1"/>
</dbReference>
<keyword evidence="9 10" id="KW-0413">Isomerase</keyword>
<dbReference type="Proteomes" id="UP000519182">
    <property type="component" value="Unassembled WGS sequence"/>
</dbReference>
<reference evidence="13 14" key="1">
    <citation type="submission" date="2019-08" db="EMBL/GenBank/DDBJ databases">
        <title>Plasmid- and chromosome-located mcr-3 in mcr-1-positive Escherichia coli from diseased swine, Taiwan.</title>
        <authorList>
            <person name="Hsu C.-Y."/>
            <person name="Huang W.-C."/>
            <person name="Lauderdale T.-L."/>
        </authorList>
    </citation>
    <scope>NUCLEOTIDE SEQUENCE [LARGE SCALE GENOMIC DNA]</scope>
    <source>
        <strain evidence="13 14">NCYU-26-73</strain>
    </source>
</reference>
<keyword evidence="10" id="KW-0119">Carbohydrate metabolism</keyword>
<protein>
    <recommendedName>
        <fullName evidence="6 10">UDP-glucose 4-epimerase</fullName>
        <ecNumber evidence="5 10">5.1.3.2</ecNumber>
    </recommendedName>
</protein>
<dbReference type="InterPro" id="IPR001509">
    <property type="entry name" value="Epimerase_deHydtase"/>
</dbReference>
<sequence length="337" mass="37603">MSVLVTGGAGYIGSHTTLLLLENGYDVITLDNLSNSTNESLKRVERLTNKKIKQYTGDILNSELLNRIFGENNITDVIHFAGLKSVSESINDPIKYYKNNVVGSLTLVSEMVKHKVTNIIFSSSATVYGQPEIIPLTEDCKTEKPTNPYGYSKLVVENILRDLVKSSHDFNVTCLRYFNPVGAHPSGEIGENPNGVPSNIMPYISGVAIGKYKQLNIYGSDYNTPDGTGIRDYIHVMDLAEGHLCALRKKWSTPSFRIYNLGTGKGYSVLELVNTFEQVSGIKIACNYSERRCGDIGECWSNPKAAERDLGWKAKYDIQKMVFDTWNWQQKNPTGYV</sequence>
<dbReference type="PANTHER" id="PTHR43725:SF47">
    <property type="entry name" value="UDP-GLUCOSE 4-EPIMERASE"/>
    <property type="match status" value="1"/>
</dbReference>
<keyword evidence="7 10" id="KW-0520">NAD</keyword>
<proteinExistence type="inferred from homology"/>
<organism evidence="13 14">
    <name type="scientific">Escherichia coli</name>
    <dbReference type="NCBI Taxonomy" id="562"/>
    <lineage>
        <taxon>Bacteria</taxon>
        <taxon>Pseudomonadati</taxon>
        <taxon>Pseudomonadota</taxon>
        <taxon>Gammaproteobacteria</taxon>
        <taxon>Enterobacterales</taxon>
        <taxon>Enterobacteriaceae</taxon>
        <taxon>Escherichia</taxon>
    </lineage>
</organism>
<comment type="subunit">
    <text evidence="10">Homodimer.</text>
</comment>
<dbReference type="NCBIfam" id="NF007956">
    <property type="entry name" value="PRK10675.1"/>
    <property type="match status" value="1"/>
</dbReference>
<comment type="similarity">
    <text evidence="4 10">Belongs to the NAD(P)-dependent epimerase/dehydratase family.</text>
</comment>
<comment type="cofactor">
    <cofactor evidence="2 10">
        <name>NAD(+)</name>
        <dbReference type="ChEBI" id="CHEBI:57540"/>
    </cofactor>
</comment>
<dbReference type="PRINTS" id="PR01713">
    <property type="entry name" value="NUCEPIMERASE"/>
</dbReference>
<dbReference type="EMBL" id="CP042615">
    <property type="protein sequence ID" value="QED75568.1"/>
    <property type="molecule type" value="Genomic_DNA"/>
</dbReference>
<evidence type="ECO:0000256" key="2">
    <source>
        <dbReference type="ARBA" id="ARBA00001911"/>
    </source>
</evidence>
<dbReference type="EC" id="5.1.3.2" evidence="5 10"/>
<dbReference type="AlphaFoldDB" id="A0A5B9ASG5"/>
<dbReference type="PANTHER" id="PTHR43725">
    <property type="entry name" value="UDP-GLUCOSE 4-EPIMERASE"/>
    <property type="match status" value="1"/>
</dbReference>
<dbReference type="Proteomes" id="UP000321299">
    <property type="component" value="Chromosome"/>
</dbReference>
<evidence type="ECO:0000256" key="7">
    <source>
        <dbReference type="ARBA" id="ARBA00023027"/>
    </source>
</evidence>
<name>A0A5B9ASG5_ECOLX</name>
<evidence type="ECO:0000259" key="11">
    <source>
        <dbReference type="Pfam" id="PF01370"/>
    </source>
</evidence>
<evidence type="ECO:0000313" key="13">
    <source>
        <dbReference type="EMBL" id="QED75568.1"/>
    </source>
</evidence>
<evidence type="ECO:0000256" key="9">
    <source>
        <dbReference type="ARBA" id="ARBA00023235"/>
    </source>
</evidence>
<dbReference type="RefSeq" id="WP_049067514.1">
    <property type="nucleotide sequence ID" value="NZ_CAJSLG010000080.1"/>
</dbReference>
<dbReference type="GO" id="GO:0006012">
    <property type="term" value="P:galactose metabolic process"/>
    <property type="evidence" value="ECO:0007669"/>
    <property type="project" value="UniProtKB-UniPathway"/>
</dbReference>
<accession>A0A5B9ASG5</accession>
<comment type="pathway">
    <text evidence="3 10">Carbohydrate metabolism; galactose metabolism.</text>
</comment>
<gene>
    <name evidence="13" type="primary">galE</name>
    <name evidence="13" type="ORF">FTV93_22675</name>
    <name evidence="12" type="ORF">HEP34_002604</name>
</gene>
<evidence type="ECO:0000256" key="10">
    <source>
        <dbReference type="RuleBase" id="RU366046"/>
    </source>
</evidence>
<evidence type="ECO:0000256" key="5">
    <source>
        <dbReference type="ARBA" id="ARBA00013189"/>
    </source>
</evidence>
<evidence type="ECO:0000256" key="6">
    <source>
        <dbReference type="ARBA" id="ARBA00018569"/>
    </source>
</evidence>
<dbReference type="InterPro" id="IPR036291">
    <property type="entry name" value="NAD(P)-bd_dom_sf"/>
</dbReference>
<dbReference type="UniPathway" id="UPA00214"/>
<reference evidence="13 14" key="2">
    <citation type="submission" date="2019-08" db="EMBL/GenBank/DDBJ databases">
        <authorList>
            <person name="Chen F.-J."/>
            <person name="Wu H.-C."/>
            <person name="Liao Y.-C."/>
            <person name="Kuo S.-C."/>
        </authorList>
    </citation>
    <scope>NUCLEOTIDE SEQUENCE [LARGE SCALE GENOMIC DNA]</scope>
    <source>
        <strain evidence="13 14">NCYU-26-73</strain>
    </source>
</reference>
<evidence type="ECO:0000256" key="1">
    <source>
        <dbReference type="ARBA" id="ARBA00000083"/>
    </source>
</evidence>
<dbReference type="Gene3D" id="3.40.50.720">
    <property type="entry name" value="NAD(P)-binding Rossmann-like Domain"/>
    <property type="match status" value="1"/>
</dbReference>
<dbReference type="GO" id="GO:0005829">
    <property type="term" value="C:cytosol"/>
    <property type="evidence" value="ECO:0007669"/>
    <property type="project" value="TreeGrafter"/>
</dbReference>
<keyword evidence="8" id="KW-0299">Galactose metabolism</keyword>
<dbReference type="InterPro" id="IPR005886">
    <property type="entry name" value="UDP_G4E"/>
</dbReference>
<dbReference type="SUPFAM" id="SSF51735">
    <property type="entry name" value="NAD(P)-binding Rossmann-fold domains"/>
    <property type="match status" value="1"/>
</dbReference>
<reference evidence="12 15" key="3">
    <citation type="submission" date="2020-04" db="EMBL/GenBank/DDBJ databases">
        <authorList>
            <consortium name="GenomeTrakr network: Whole genome sequencing for foodborne pathogen traceback"/>
        </authorList>
    </citation>
    <scope>NUCLEOTIDE SEQUENCE [LARGE SCALE GENOMIC DNA]</scope>
    <source>
        <strain evidence="12 15">PSU-2464</strain>
    </source>
</reference>
<dbReference type="GO" id="GO:0003978">
    <property type="term" value="F:UDP-glucose 4-epimerase activity"/>
    <property type="evidence" value="ECO:0007669"/>
    <property type="project" value="UniProtKB-UniRule"/>
</dbReference>
<dbReference type="Pfam" id="PF01370">
    <property type="entry name" value="Epimerase"/>
    <property type="match status" value="1"/>
</dbReference>